<feature type="transmembrane region" description="Helical" evidence="8">
    <location>
        <begin position="334"/>
        <end position="351"/>
    </location>
</feature>
<organism evidence="10 11">
    <name type="scientific">Maribacter stanieri</name>
    <dbReference type="NCBI Taxonomy" id="440514"/>
    <lineage>
        <taxon>Bacteria</taxon>
        <taxon>Pseudomonadati</taxon>
        <taxon>Bacteroidota</taxon>
        <taxon>Flavobacteriia</taxon>
        <taxon>Flavobacteriales</taxon>
        <taxon>Flavobacteriaceae</taxon>
        <taxon>Maribacter</taxon>
    </lineage>
</organism>
<evidence type="ECO:0000256" key="6">
    <source>
        <dbReference type="ARBA" id="ARBA00022989"/>
    </source>
</evidence>
<evidence type="ECO:0000256" key="1">
    <source>
        <dbReference type="ARBA" id="ARBA00004651"/>
    </source>
</evidence>
<feature type="transmembrane region" description="Helical" evidence="8">
    <location>
        <begin position="151"/>
        <end position="184"/>
    </location>
</feature>
<feature type="transmembrane region" description="Helical" evidence="8">
    <location>
        <begin position="75"/>
        <end position="93"/>
    </location>
</feature>
<dbReference type="AlphaFoldDB" id="A0A1I6KI58"/>
<proteinExistence type="predicted"/>
<evidence type="ECO:0000256" key="7">
    <source>
        <dbReference type="ARBA" id="ARBA00023136"/>
    </source>
</evidence>
<dbReference type="RefSeq" id="WP_091905417.1">
    <property type="nucleotide sequence ID" value="NZ_FOYX01000005.1"/>
</dbReference>
<keyword evidence="6 8" id="KW-1133">Transmembrane helix</keyword>
<dbReference type="Proteomes" id="UP000199462">
    <property type="component" value="Unassembled WGS sequence"/>
</dbReference>
<feature type="transmembrane region" description="Helical" evidence="8">
    <location>
        <begin position="246"/>
        <end position="270"/>
    </location>
</feature>
<keyword evidence="4 10" id="KW-0808">Transferase</keyword>
<accession>A0A1I6KI58</accession>
<gene>
    <name evidence="10" type="ORF">SAMN04488010_3701</name>
</gene>
<keyword evidence="3 10" id="KW-0328">Glycosyltransferase</keyword>
<name>A0A1I6KI58_9FLAO</name>
<keyword evidence="11" id="KW-1185">Reference proteome</keyword>
<dbReference type="PANTHER" id="PTHR33908:SF11">
    <property type="entry name" value="MEMBRANE PROTEIN"/>
    <property type="match status" value="1"/>
</dbReference>
<keyword evidence="5 8" id="KW-0812">Transmembrane</keyword>
<feature type="domain" description="Glycosyltransferase RgtA/B/C/D-like" evidence="9">
    <location>
        <begin position="51"/>
        <end position="213"/>
    </location>
</feature>
<dbReference type="GO" id="GO:0016763">
    <property type="term" value="F:pentosyltransferase activity"/>
    <property type="evidence" value="ECO:0007669"/>
    <property type="project" value="TreeGrafter"/>
</dbReference>
<dbReference type="STRING" id="440514.SAMN04488010_3701"/>
<evidence type="ECO:0000256" key="4">
    <source>
        <dbReference type="ARBA" id="ARBA00022679"/>
    </source>
</evidence>
<evidence type="ECO:0000313" key="10">
    <source>
        <dbReference type="EMBL" id="SFR90932.1"/>
    </source>
</evidence>
<dbReference type="PANTHER" id="PTHR33908">
    <property type="entry name" value="MANNOSYLTRANSFERASE YKCB-RELATED"/>
    <property type="match status" value="1"/>
</dbReference>
<feature type="transmembrane region" description="Helical" evidence="8">
    <location>
        <begin position="310"/>
        <end position="327"/>
    </location>
</feature>
<dbReference type="InterPro" id="IPR050297">
    <property type="entry name" value="LipidA_mod_glycosyltrf_83"/>
</dbReference>
<evidence type="ECO:0000259" key="9">
    <source>
        <dbReference type="Pfam" id="PF13231"/>
    </source>
</evidence>
<evidence type="ECO:0000313" key="11">
    <source>
        <dbReference type="Proteomes" id="UP000199462"/>
    </source>
</evidence>
<evidence type="ECO:0000256" key="3">
    <source>
        <dbReference type="ARBA" id="ARBA00022676"/>
    </source>
</evidence>
<feature type="transmembrane region" description="Helical" evidence="8">
    <location>
        <begin position="128"/>
        <end position="145"/>
    </location>
</feature>
<feature type="transmembrane region" description="Helical" evidence="8">
    <location>
        <begin position="6"/>
        <end position="27"/>
    </location>
</feature>
<reference evidence="11" key="1">
    <citation type="submission" date="2016-10" db="EMBL/GenBank/DDBJ databases">
        <authorList>
            <person name="Varghese N."/>
            <person name="Submissions S."/>
        </authorList>
    </citation>
    <scope>NUCLEOTIDE SEQUENCE [LARGE SCALE GENOMIC DNA]</scope>
    <source>
        <strain evidence="11">DSM 19891</strain>
    </source>
</reference>
<feature type="transmembrane region" description="Helical" evidence="8">
    <location>
        <begin position="282"/>
        <end position="304"/>
    </location>
</feature>
<dbReference type="GO" id="GO:0005886">
    <property type="term" value="C:plasma membrane"/>
    <property type="evidence" value="ECO:0007669"/>
    <property type="project" value="UniProtKB-SubCell"/>
</dbReference>
<dbReference type="EMBL" id="FOYX01000005">
    <property type="protein sequence ID" value="SFR90932.1"/>
    <property type="molecule type" value="Genomic_DNA"/>
</dbReference>
<sequence length="457" mass="52662">MGKNVFLNKITVLAIFSFLAITGITFFKSALELEDAEQAYYSQWLRWGYDDQPPLYTWLQYGFNSIFGVSKISFSILRGLLFASTLLLMYRFSKFRIQNEDQSKLVVLALALVPVFIDFTFRRLSHTSLLCLCIVASYYSLQLLVERKSVLNYLFLGLIVGVGLLSKYNYAFFLVTFALVALWDKELRAIVFNTKILVSIFVSVLLIAPHVYWLLGPDEFQTFLTSSVEEKIGMEDSESVFSLLPILIYLKGLFALLFPILVVIGIGYFLKNVSFNRLKINWFMKMFFAQLLVLGVFFFIFKSQKVETRWLLPLFIPFVVLLIETVNFKNNTKLVAVGYWVFIAVIAVQTIRTPIEKVLNIPSSVHFGFEPVASKLQQNYDEYQWVLPNVTYAGNVRLLHPDRIILSADDYSLTALKIKHKREIEITINPLVVKQTTAIDSLIVFGKDMENLYFYKN</sequence>
<protein>
    <submittedName>
        <fullName evidence="10">Dolichyl-phosphate-mannose-protein mannosyltransferase</fullName>
    </submittedName>
</protein>
<evidence type="ECO:0000256" key="8">
    <source>
        <dbReference type="SAM" id="Phobius"/>
    </source>
</evidence>
<comment type="subcellular location">
    <subcellularLocation>
        <location evidence="1">Cell membrane</location>
        <topology evidence="1">Multi-pass membrane protein</topology>
    </subcellularLocation>
</comment>
<keyword evidence="2" id="KW-1003">Cell membrane</keyword>
<dbReference type="InterPro" id="IPR038731">
    <property type="entry name" value="RgtA/B/C-like"/>
</dbReference>
<evidence type="ECO:0000256" key="5">
    <source>
        <dbReference type="ARBA" id="ARBA00022692"/>
    </source>
</evidence>
<dbReference type="Pfam" id="PF13231">
    <property type="entry name" value="PMT_2"/>
    <property type="match status" value="1"/>
</dbReference>
<evidence type="ECO:0000256" key="2">
    <source>
        <dbReference type="ARBA" id="ARBA00022475"/>
    </source>
</evidence>
<feature type="transmembrane region" description="Helical" evidence="8">
    <location>
        <begin position="196"/>
        <end position="215"/>
    </location>
</feature>
<keyword evidence="7 8" id="KW-0472">Membrane</keyword>
<dbReference type="GO" id="GO:0009103">
    <property type="term" value="P:lipopolysaccharide biosynthetic process"/>
    <property type="evidence" value="ECO:0007669"/>
    <property type="project" value="UniProtKB-ARBA"/>
</dbReference>